<dbReference type="RefSeq" id="WP_323249700.1">
    <property type="nucleotide sequence ID" value="NZ_JAYFUL010000017.1"/>
</dbReference>
<accession>A0ABU5QNL4</accession>
<sequence length="53" mass="6326">MQRPLETQHIEEYESKFSMKIVSDLKVKAKITATNLVKCIDYFCFDKYLQYST</sequence>
<proteinExistence type="predicted"/>
<comment type="caution">
    <text evidence="1">The sequence shown here is derived from an EMBL/GenBank/DDBJ whole genome shotgun (WGS) entry which is preliminary data.</text>
</comment>
<gene>
    <name evidence="1" type="ORF">VB264_11960</name>
</gene>
<reference evidence="1 2" key="1">
    <citation type="submission" date="2023-12" db="EMBL/GenBank/DDBJ databases">
        <title>Novel species of the genus Arcicella isolated from rivers.</title>
        <authorList>
            <person name="Lu H."/>
        </authorList>
    </citation>
    <scope>NUCLEOTIDE SEQUENCE [LARGE SCALE GENOMIC DNA]</scope>
    <source>
        <strain evidence="1 2">LMG 21963</strain>
    </source>
</reference>
<keyword evidence="2" id="KW-1185">Reference proteome</keyword>
<protein>
    <recommendedName>
        <fullName evidence="3">Transposase</fullName>
    </recommendedName>
</protein>
<organism evidence="1 2">
    <name type="scientific">Arcicella aquatica</name>
    <dbReference type="NCBI Taxonomy" id="217141"/>
    <lineage>
        <taxon>Bacteria</taxon>
        <taxon>Pseudomonadati</taxon>
        <taxon>Bacteroidota</taxon>
        <taxon>Cytophagia</taxon>
        <taxon>Cytophagales</taxon>
        <taxon>Flectobacillaceae</taxon>
        <taxon>Arcicella</taxon>
    </lineage>
</organism>
<dbReference type="Proteomes" id="UP001304671">
    <property type="component" value="Unassembled WGS sequence"/>
</dbReference>
<dbReference type="EMBL" id="JAYFUL010000017">
    <property type="protein sequence ID" value="MEA5258500.1"/>
    <property type="molecule type" value="Genomic_DNA"/>
</dbReference>
<evidence type="ECO:0008006" key="3">
    <source>
        <dbReference type="Google" id="ProtNLM"/>
    </source>
</evidence>
<evidence type="ECO:0000313" key="1">
    <source>
        <dbReference type="EMBL" id="MEA5258500.1"/>
    </source>
</evidence>
<name>A0ABU5QNL4_9BACT</name>
<evidence type="ECO:0000313" key="2">
    <source>
        <dbReference type="Proteomes" id="UP001304671"/>
    </source>
</evidence>